<protein>
    <recommendedName>
        <fullName evidence="3">Protein kinase domain-containing protein</fullName>
    </recommendedName>
</protein>
<reference evidence="4" key="1">
    <citation type="submission" date="2022-07" db="EMBL/GenBank/DDBJ databases">
        <authorList>
            <person name="Macas J."/>
            <person name="Novak P."/>
            <person name="Neumann P."/>
        </authorList>
    </citation>
    <scope>NUCLEOTIDE SEQUENCE</scope>
</reference>
<dbReference type="GO" id="GO:0005524">
    <property type="term" value="F:ATP binding"/>
    <property type="evidence" value="ECO:0007669"/>
    <property type="project" value="UniProtKB-KW"/>
</dbReference>
<dbReference type="PANTHER" id="PTHR27001">
    <property type="entry name" value="OS01G0253100 PROTEIN"/>
    <property type="match status" value="1"/>
</dbReference>
<dbReference type="Proteomes" id="UP001152484">
    <property type="component" value="Unassembled WGS sequence"/>
</dbReference>
<feature type="domain" description="Protein kinase" evidence="3">
    <location>
        <begin position="82"/>
        <end position="406"/>
    </location>
</feature>
<name>A0A9P1E172_CUSEU</name>
<keyword evidence="5" id="KW-1185">Reference proteome</keyword>
<accession>A0A9P1E172</accession>
<organism evidence="4 5">
    <name type="scientific">Cuscuta europaea</name>
    <name type="common">European dodder</name>
    <dbReference type="NCBI Taxonomy" id="41803"/>
    <lineage>
        <taxon>Eukaryota</taxon>
        <taxon>Viridiplantae</taxon>
        <taxon>Streptophyta</taxon>
        <taxon>Embryophyta</taxon>
        <taxon>Tracheophyta</taxon>
        <taxon>Spermatophyta</taxon>
        <taxon>Magnoliopsida</taxon>
        <taxon>eudicotyledons</taxon>
        <taxon>Gunneridae</taxon>
        <taxon>Pentapetalae</taxon>
        <taxon>asterids</taxon>
        <taxon>lamiids</taxon>
        <taxon>Solanales</taxon>
        <taxon>Convolvulaceae</taxon>
        <taxon>Cuscuteae</taxon>
        <taxon>Cuscuta</taxon>
        <taxon>Cuscuta subgen. Cuscuta</taxon>
    </lineage>
</organism>
<dbReference type="AlphaFoldDB" id="A0A9P1E172"/>
<dbReference type="EMBL" id="CAMAPE010000006">
    <property type="protein sequence ID" value="CAH9071199.1"/>
    <property type="molecule type" value="Genomic_DNA"/>
</dbReference>
<evidence type="ECO:0000256" key="2">
    <source>
        <dbReference type="ARBA" id="ARBA00022840"/>
    </source>
</evidence>
<proteinExistence type="predicted"/>
<dbReference type="OrthoDB" id="1278353at2759"/>
<keyword evidence="2" id="KW-0067">ATP-binding</keyword>
<dbReference type="Pfam" id="PF00069">
    <property type="entry name" value="Pkinase"/>
    <property type="match status" value="1"/>
</dbReference>
<gene>
    <name evidence="4" type="ORF">CEURO_LOCUS3938</name>
</gene>
<evidence type="ECO:0000313" key="5">
    <source>
        <dbReference type="Proteomes" id="UP001152484"/>
    </source>
</evidence>
<keyword evidence="1" id="KW-0547">Nucleotide-binding</keyword>
<dbReference type="InterPro" id="IPR000719">
    <property type="entry name" value="Prot_kinase_dom"/>
</dbReference>
<dbReference type="GO" id="GO:0005886">
    <property type="term" value="C:plasma membrane"/>
    <property type="evidence" value="ECO:0007669"/>
    <property type="project" value="TreeGrafter"/>
</dbReference>
<dbReference type="GO" id="GO:0004672">
    <property type="term" value="F:protein kinase activity"/>
    <property type="evidence" value="ECO:0007669"/>
    <property type="project" value="InterPro"/>
</dbReference>
<evidence type="ECO:0000259" key="3">
    <source>
        <dbReference type="PROSITE" id="PS50011"/>
    </source>
</evidence>
<comment type="caution">
    <text evidence="4">The sequence shown here is derived from an EMBL/GenBank/DDBJ whole genome shotgun (WGS) entry which is preliminary data.</text>
</comment>
<dbReference type="PANTHER" id="PTHR27001:SF118">
    <property type="entry name" value="OS01G0253100 PROTEIN"/>
    <property type="match status" value="1"/>
</dbReference>
<dbReference type="Gene3D" id="3.30.200.20">
    <property type="entry name" value="Phosphorylase Kinase, domain 1"/>
    <property type="match status" value="1"/>
</dbReference>
<dbReference type="Gene3D" id="1.10.510.10">
    <property type="entry name" value="Transferase(Phosphotransferase) domain 1"/>
    <property type="match status" value="1"/>
</dbReference>
<evidence type="ECO:0000256" key="1">
    <source>
        <dbReference type="ARBA" id="ARBA00022741"/>
    </source>
</evidence>
<dbReference type="SUPFAM" id="SSF56112">
    <property type="entry name" value="Protein kinase-like (PK-like)"/>
    <property type="match status" value="1"/>
</dbReference>
<evidence type="ECO:0000313" key="4">
    <source>
        <dbReference type="EMBL" id="CAH9071199.1"/>
    </source>
</evidence>
<sequence>MPTIHACYLGAIVHVVNHVIYSFLICAPAIADGIVYTSMDWARCFSPGGREERRRRVVIPPLPTTTLKKFTYKKLRKATNKFNMSNKIGEDTYKGILRNTSAGMDRPATSSSKKTTTPMIGIVVRNLSRGLLLSDLPKCLTEIKKLEKVSHPNLVPLLGYCAEPDDARRRRGNPHRRAYCFLVFNLLVLKNGSAHDRLIEYETPPPYKPIAWERRITMALQTGLALEHLHENGIMYRVFGSKSVLLDEEFNVRLSYSVFPKLNAYKTVSELERETLKTTPDDDILAMFLCRAPELYTSYSTTKENDVWGFGMFLCELLMGKPLISFPNHQECSGVLEVLMKSFSDRNSLQMNMDPRLSKGGGGGGGGEQRYYYDPATVLKIVTIAGMCFQKRPEARPSMKQINKLLDKISESRVDYRDGELDWFDH</sequence>
<dbReference type="PROSITE" id="PS50011">
    <property type="entry name" value="PROTEIN_KINASE_DOM"/>
    <property type="match status" value="1"/>
</dbReference>
<dbReference type="InterPro" id="IPR011009">
    <property type="entry name" value="Kinase-like_dom_sf"/>
</dbReference>